<dbReference type="InterPro" id="IPR000792">
    <property type="entry name" value="Tscrpt_reg_LuxR_C"/>
</dbReference>
<keyword evidence="2" id="KW-0067">ATP-binding</keyword>
<evidence type="ECO:0000313" key="5">
    <source>
        <dbReference type="Proteomes" id="UP001501074"/>
    </source>
</evidence>
<keyword evidence="5" id="KW-1185">Reference proteome</keyword>
<evidence type="ECO:0000259" key="3">
    <source>
        <dbReference type="PROSITE" id="PS50043"/>
    </source>
</evidence>
<dbReference type="PANTHER" id="PTHR16305:SF35">
    <property type="entry name" value="TRANSCRIPTIONAL ACTIVATOR DOMAIN"/>
    <property type="match status" value="1"/>
</dbReference>
<accession>A0ABP7AN78</accession>
<evidence type="ECO:0000313" key="4">
    <source>
        <dbReference type="EMBL" id="GAA3635957.1"/>
    </source>
</evidence>
<dbReference type="PROSITE" id="PS00622">
    <property type="entry name" value="HTH_LUXR_1"/>
    <property type="match status" value="1"/>
</dbReference>
<comment type="caution">
    <text evidence="4">The sequence shown here is derived from an EMBL/GenBank/DDBJ whole genome shotgun (WGS) entry which is preliminary data.</text>
</comment>
<gene>
    <name evidence="4" type="ORF">GCM10022223_62980</name>
</gene>
<dbReference type="SMART" id="SM00421">
    <property type="entry name" value="HTH_LUXR"/>
    <property type="match status" value="1"/>
</dbReference>
<dbReference type="Pfam" id="PF00196">
    <property type="entry name" value="GerE"/>
    <property type="match status" value="1"/>
</dbReference>
<proteinExistence type="predicted"/>
<dbReference type="Gene3D" id="1.25.40.10">
    <property type="entry name" value="Tetratricopeptide repeat domain"/>
    <property type="match status" value="1"/>
</dbReference>
<dbReference type="Proteomes" id="UP001501074">
    <property type="component" value="Unassembled WGS sequence"/>
</dbReference>
<evidence type="ECO:0000256" key="1">
    <source>
        <dbReference type="ARBA" id="ARBA00022741"/>
    </source>
</evidence>
<sequence length="818" mass="86415">MLLVEGEAGSGRSTLLGHAVSEAAGLTVRHAAADEFSPHFPLQVLQDALEDTGLATIDDVLSRVAGLTASGPVLLCVDDLQWADRTTILAWQRLSRLARSAPLLLVGAHRPAPHREDLPMLRRALAGAGAEVLTLGPLPETAVDTLVSTVVGTVVGTRVGACADTARLRALAARAGGNPRYLADVIDLAGPGTAETPGTPGLPPGLAERLEHRLAFLGAPTRRLLGTAALLGDRFSVADLAALTALPVTELLPMLDEARSTGLLAEQQTHLAFRHPILRDALAERVPAGARILLHRQAAHDLARAGSRPGVVCEQLLAALDPATPVADWIITWLLETGTALITANPAGAELLLRAALRSAPSSNPQDALAVLLAQALFHQGRTTETRSLAGPVLRATRDADVIAAMSWILTWADPTGREATDAAADVVRTSVLRRVLAAPDLSALGAQRLRATLARRLEDAGDHEGAVSIAAPVVESGSDPLAVAVGLGLGHDDTDIERALGLTTGITDPAASPVRRWLYRRRTARLTGPAAREAARDLLTEAERSGSAVAIDTARVISADLLYRHGDWDRALELLAATASLSPRDHHCRWGLKALITLHRGDIATAAREIGTDGTGEHLTLARALLAEQRGHPEEALAVLTAVPVAPALWRTALTRLRLTLTGDEIPADGPEDLPDDDPLTSAQHLENRALAHARRGDLAQARTAHNRAGELYLALGAQGELHRLDTRLKPYGVHRRRGPRRPGSGWPSLTPAEVSIAQLVAEGHTNADIAARLFVSRRTVEGHVSHVLAKLGLRSRVELARDAGRRSAERTAALAG</sequence>
<feature type="domain" description="HTH luxR-type" evidence="3">
    <location>
        <begin position="744"/>
        <end position="809"/>
    </location>
</feature>
<dbReference type="InterPro" id="IPR011990">
    <property type="entry name" value="TPR-like_helical_dom_sf"/>
</dbReference>
<dbReference type="CDD" id="cd06170">
    <property type="entry name" value="LuxR_C_like"/>
    <property type="match status" value="1"/>
</dbReference>
<dbReference type="SUPFAM" id="SSF46894">
    <property type="entry name" value="C-terminal effector domain of the bipartite response regulators"/>
    <property type="match status" value="1"/>
</dbReference>
<dbReference type="InterPro" id="IPR016032">
    <property type="entry name" value="Sig_transdc_resp-reg_C-effctor"/>
</dbReference>
<reference evidence="5" key="1">
    <citation type="journal article" date="2019" name="Int. J. Syst. Evol. Microbiol.">
        <title>The Global Catalogue of Microorganisms (GCM) 10K type strain sequencing project: providing services to taxonomists for standard genome sequencing and annotation.</title>
        <authorList>
            <consortium name="The Broad Institute Genomics Platform"/>
            <consortium name="The Broad Institute Genome Sequencing Center for Infectious Disease"/>
            <person name="Wu L."/>
            <person name="Ma J."/>
        </authorList>
    </citation>
    <scope>NUCLEOTIDE SEQUENCE [LARGE SCALE GENOMIC DNA]</scope>
    <source>
        <strain evidence="5">JCM 16902</strain>
    </source>
</reference>
<protein>
    <submittedName>
        <fullName evidence="4">LuxR family transcriptional regulator</fullName>
    </submittedName>
</protein>
<evidence type="ECO:0000256" key="2">
    <source>
        <dbReference type="ARBA" id="ARBA00022840"/>
    </source>
</evidence>
<name>A0ABP7AN78_9ACTN</name>
<organism evidence="4 5">
    <name type="scientific">Kineosporia mesophila</name>
    <dbReference type="NCBI Taxonomy" id="566012"/>
    <lineage>
        <taxon>Bacteria</taxon>
        <taxon>Bacillati</taxon>
        <taxon>Actinomycetota</taxon>
        <taxon>Actinomycetes</taxon>
        <taxon>Kineosporiales</taxon>
        <taxon>Kineosporiaceae</taxon>
        <taxon>Kineosporia</taxon>
    </lineage>
</organism>
<dbReference type="InterPro" id="IPR027417">
    <property type="entry name" value="P-loop_NTPase"/>
</dbReference>
<keyword evidence="1" id="KW-0547">Nucleotide-binding</keyword>
<dbReference type="PROSITE" id="PS50043">
    <property type="entry name" value="HTH_LUXR_2"/>
    <property type="match status" value="1"/>
</dbReference>
<dbReference type="PANTHER" id="PTHR16305">
    <property type="entry name" value="TESTICULAR SOLUBLE ADENYLYL CYCLASE"/>
    <property type="match status" value="1"/>
</dbReference>
<dbReference type="InterPro" id="IPR036388">
    <property type="entry name" value="WH-like_DNA-bd_sf"/>
</dbReference>
<dbReference type="SUPFAM" id="SSF48452">
    <property type="entry name" value="TPR-like"/>
    <property type="match status" value="1"/>
</dbReference>
<dbReference type="SUPFAM" id="SSF52540">
    <property type="entry name" value="P-loop containing nucleoside triphosphate hydrolases"/>
    <property type="match status" value="1"/>
</dbReference>
<dbReference type="Gene3D" id="1.10.10.10">
    <property type="entry name" value="Winged helix-like DNA-binding domain superfamily/Winged helix DNA-binding domain"/>
    <property type="match status" value="1"/>
</dbReference>
<dbReference type="PRINTS" id="PR00038">
    <property type="entry name" value="HTHLUXR"/>
</dbReference>
<dbReference type="EMBL" id="BAAAZO010000012">
    <property type="protein sequence ID" value="GAA3635957.1"/>
    <property type="molecule type" value="Genomic_DNA"/>
</dbReference>